<keyword evidence="2" id="KW-1185">Reference proteome</keyword>
<proteinExistence type="predicted"/>
<dbReference type="Proteomes" id="UP001060112">
    <property type="component" value="Chromosome"/>
</dbReference>
<name>A0ABY5I594_9FIRM</name>
<dbReference type="RefSeq" id="WP_290140429.1">
    <property type="nucleotide sequence ID" value="NZ_CP101620.1"/>
</dbReference>
<dbReference type="EMBL" id="CP101620">
    <property type="protein sequence ID" value="UTY39376.1"/>
    <property type="molecule type" value="Genomic_DNA"/>
</dbReference>
<sequence>MLEAITLDGSNVSAEIDAYLHHLTWGYDGVFKYGNNLDAEIVTNNLIKIKDGLLINQGRFMRIVPGSYEEIAIDNGLTGVNRTDLIVAHFETNGKTEKFDIRVIKGTNDAGEPDYTTGDTFTGATINELPLYAVNIEGINIISINKKFKYIQSQKETNDALIALQERMPFFLQNDADNLLDDLDPNREE</sequence>
<organism evidence="1 2">
    <name type="scientific">Allocoprobacillus halotolerans</name>
    <dbReference type="NCBI Taxonomy" id="2944914"/>
    <lineage>
        <taxon>Bacteria</taxon>
        <taxon>Bacillati</taxon>
        <taxon>Bacillota</taxon>
        <taxon>Erysipelotrichia</taxon>
        <taxon>Erysipelotrichales</taxon>
        <taxon>Erysipelotrichaceae</taxon>
        <taxon>Allocoprobacillus</taxon>
    </lineage>
</organism>
<accession>A0ABY5I594</accession>
<reference evidence="1" key="1">
    <citation type="submission" date="2022-07" db="EMBL/GenBank/DDBJ databases">
        <title>Faecal culturing of patients with breast cancer.</title>
        <authorList>
            <person name="Teng N.M.Y."/>
            <person name="Kiu R."/>
            <person name="Evans R."/>
            <person name="Baker D.J."/>
            <person name="Zenner C."/>
            <person name="Robinson S.D."/>
            <person name="Hall L.J."/>
        </authorList>
    </citation>
    <scope>NUCLEOTIDE SEQUENCE</scope>
    <source>
        <strain evidence="1">LH1062</strain>
    </source>
</reference>
<evidence type="ECO:0000313" key="1">
    <source>
        <dbReference type="EMBL" id="UTY39376.1"/>
    </source>
</evidence>
<evidence type="ECO:0000313" key="2">
    <source>
        <dbReference type="Proteomes" id="UP001060112"/>
    </source>
</evidence>
<protein>
    <submittedName>
        <fullName evidence="1">Uncharacterized protein</fullName>
    </submittedName>
</protein>
<gene>
    <name evidence="1" type="ORF">NMU03_00650</name>
</gene>